<feature type="transmembrane region" description="Helical" evidence="2">
    <location>
        <begin position="361"/>
        <end position="382"/>
    </location>
</feature>
<dbReference type="Proteomes" id="UP001182277">
    <property type="component" value="Unassembled WGS sequence"/>
</dbReference>
<keyword evidence="2" id="KW-0472">Membrane</keyword>
<feature type="domain" description="Response regulatory" evidence="3">
    <location>
        <begin position="2"/>
        <end position="136"/>
    </location>
</feature>
<name>A0AAE4E8I6_9ENTR</name>
<dbReference type="GO" id="GO:0000160">
    <property type="term" value="P:phosphorelay signal transduction system"/>
    <property type="evidence" value="ECO:0007669"/>
    <property type="project" value="InterPro"/>
</dbReference>
<dbReference type="AlphaFoldDB" id="A0AAE4E8I6"/>
<dbReference type="Gene3D" id="3.40.50.2300">
    <property type="match status" value="1"/>
</dbReference>
<comment type="caution">
    <text evidence="4">The sequence shown here is derived from an EMBL/GenBank/DDBJ whole genome shotgun (WGS) entry which is preliminary data.</text>
</comment>
<dbReference type="RefSeq" id="WP_032646884.1">
    <property type="nucleotide sequence ID" value="NZ_CATOWF010000010.1"/>
</dbReference>
<keyword evidence="1" id="KW-0597">Phosphoprotein</keyword>
<dbReference type="InterPro" id="IPR001789">
    <property type="entry name" value="Sig_transdc_resp-reg_receiver"/>
</dbReference>
<dbReference type="SUPFAM" id="SSF52172">
    <property type="entry name" value="CheY-like"/>
    <property type="match status" value="1"/>
</dbReference>
<evidence type="ECO:0000256" key="2">
    <source>
        <dbReference type="SAM" id="Phobius"/>
    </source>
</evidence>
<keyword evidence="2" id="KW-1133">Transmembrane helix</keyword>
<evidence type="ECO:0000259" key="3">
    <source>
        <dbReference type="PROSITE" id="PS50110"/>
    </source>
</evidence>
<evidence type="ECO:0000313" key="4">
    <source>
        <dbReference type="EMBL" id="MDS0020956.1"/>
    </source>
</evidence>
<dbReference type="EMBL" id="JARDRS010000013">
    <property type="protein sequence ID" value="MDS0020956.1"/>
    <property type="molecule type" value="Genomic_DNA"/>
</dbReference>
<dbReference type="PROSITE" id="PS50110">
    <property type="entry name" value="RESPONSE_REGULATORY"/>
    <property type="match status" value="1"/>
</dbReference>
<reference evidence="4" key="1">
    <citation type="submission" date="2023-02" db="EMBL/GenBank/DDBJ databases">
        <title>NDM-1 &amp; ACT-7 co producing ST 133 Enterobacter.</title>
        <authorList>
            <person name="Halder G."/>
            <person name="Chaudhuri B."/>
            <person name="Dutta S."/>
        </authorList>
    </citation>
    <scope>NUCLEOTIDE SEQUENCE</scope>
    <source>
        <strain evidence="4">PEER 323</strain>
    </source>
</reference>
<evidence type="ECO:0000313" key="5">
    <source>
        <dbReference type="Proteomes" id="UP001182277"/>
    </source>
</evidence>
<organism evidence="4 5">
    <name type="scientific">Enterobacter hormaechei subsp. steigerwaltii</name>
    <dbReference type="NCBI Taxonomy" id="299766"/>
    <lineage>
        <taxon>Bacteria</taxon>
        <taxon>Pseudomonadati</taxon>
        <taxon>Pseudomonadota</taxon>
        <taxon>Gammaproteobacteria</taxon>
        <taxon>Enterobacterales</taxon>
        <taxon>Enterobacteriaceae</taxon>
        <taxon>Enterobacter</taxon>
        <taxon>Enterobacter cloacae complex</taxon>
    </lineage>
</organism>
<accession>A0AAE4E8I6</accession>
<proteinExistence type="predicted"/>
<dbReference type="InterPro" id="IPR011006">
    <property type="entry name" value="CheY-like_superfamily"/>
</dbReference>
<sequence>MNILIVEDDDNKAQDIITFLIKEGVMSLSIKTVDNVNDALTLLRETKYDILLLDLSLPLRKSGHPIPDGGSKILYNLTSPYFLTPSHVIGLTQFSDLSDNERPKFQKFDFNIYDYNIDIWKDVLSQKLKWILKHTTSVAERAGHDKIIILTHGIMTSGKWQSQVTEIFKDTAKDIIPFRYPHYSAFKILLPQTRKKILDAYVDFVIKTCQEHPTAELNFISHSFGTYMTITALNNANFLFPPAINNIILCGSVLKQDYDISAFIDKTQTLKLINDCAYDDKALIFSNMFCFGLGNAGRIGFNGYHEKLVNRFFKGGHSTFFSEKNNILRSWFNAIENSEVDLFDMRSTNIFAESIDSVMNLIAPLVKIIYIPVIILIFILYLQ</sequence>
<keyword evidence="2" id="KW-0812">Transmembrane</keyword>
<protein>
    <submittedName>
        <fullName evidence="4">Response regulator</fullName>
    </submittedName>
</protein>
<dbReference type="InterPro" id="IPR029058">
    <property type="entry name" value="AB_hydrolase_fold"/>
</dbReference>
<evidence type="ECO:0000256" key="1">
    <source>
        <dbReference type="PROSITE-ProRule" id="PRU00169"/>
    </source>
</evidence>
<dbReference type="SUPFAM" id="SSF53474">
    <property type="entry name" value="alpha/beta-Hydrolases"/>
    <property type="match status" value="1"/>
</dbReference>
<gene>
    <name evidence="4" type="ORF">PTZ61_19915</name>
</gene>
<feature type="modified residue" description="4-aspartylphosphate" evidence="1">
    <location>
        <position position="54"/>
    </location>
</feature>